<accession>A0A8B8B341</accession>
<dbReference type="RefSeq" id="XP_022297820.1">
    <property type="nucleotide sequence ID" value="XM_022442112.1"/>
</dbReference>
<protein>
    <submittedName>
        <fullName evidence="3">Uncharacterized protein LOC111107117</fullName>
    </submittedName>
</protein>
<evidence type="ECO:0000313" key="3">
    <source>
        <dbReference type="RefSeq" id="XP_022297820.1"/>
    </source>
</evidence>
<gene>
    <name evidence="3" type="primary">LOC111107117</name>
</gene>
<name>A0A8B8B341_CRAVI</name>
<dbReference type="AlphaFoldDB" id="A0A8B8B341"/>
<evidence type="ECO:0000313" key="2">
    <source>
        <dbReference type="Proteomes" id="UP000694844"/>
    </source>
</evidence>
<dbReference type="Pfam" id="PF22589">
    <property type="entry name" value="SPMIP1"/>
    <property type="match status" value="1"/>
</dbReference>
<dbReference type="Proteomes" id="UP000694844">
    <property type="component" value="Chromosome 8"/>
</dbReference>
<dbReference type="InterPro" id="IPR054323">
    <property type="entry name" value="SPMIP1_C"/>
</dbReference>
<sequence length="193" mass="22360">MARNYPANTQIQKFLEESYNKERDTRLQWFYKLKDSNGQLATSKQSEVARRKIQNAPKPAEDIFKKLPEDYSPPKFNKVKSDFNAFPDMSKAEGKLQQLVAEMRPASAGTRQKLYDGFTKEGKGRYQYLCLRNKKGPEQKFEFPLLSSWEYGWRLGDVIKKEEIKKPPHGRTRIVADTFYTRTGIPANPSVSV</sequence>
<dbReference type="GeneID" id="111107117"/>
<evidence type="ECO:0000259" key="1">
    <source>
        <dbReference type="Pfam" id="PF22589"/>
    </source>
</evidence>
<dbReference type="PANTHER" id="PTHR35826:SF1">
    <property type="entry name" value="PROTEIN ATP6V1FNB-LIKE"/>
    <property type="match status" value="1"/>
</dbReference>
<dbReference type="KEGG" id="cvn:111107117"/>
<proteinExistence type="predicted"/>
<keyword evidence="2" id="KW-1185">Reference proteome</keyword>
<dbReference type="OrthoDB" id="410807at2759"/>
<organism evidence="2 3">
    <name type="scientific">Crassostrea virginica</name>
    <name type="common">Eastern oyster</name>
    <dbReference type="NCBI Taxonomy" id="6565"/>
    <lineage>
        <taxon>Eukaryota</taxon>
        <taxon>Metazoa</taxon>
        <taxon>Spiralia</taxon>
        <taxon>Lophotrochozoa</taxon>
        <taxon>Mollusca</taxon>
        <taxon>Bivalvia</taxon>
        <taxon>Autobranchia</taxon>
        <taxon>Pteriomorphia</taxon>
        <taxon>Ostreida</taxon>
        <taxon>Ostreoidea</taxon>
        <taxon>Ostreidae</taxon>
        <taxon>Crassostrea</taxon>
    </lineage>
</organism>
<feature type="domain" description="Sperm microtubule inner protein 1 C-terminal" evidence="1">
    <location>
        <begin position="79"/>
        <end position="188"/>
    </location>
</feature>
<dbReference type="PANTHER" id="PTHR35826">
    <property type="entry name" value="PROTEIN ATP6V1FNB-LIKE"/>
    <property type="match status" value="1"/>
</dbReference>
<reference evidence="3" key="1">
    <citation type="submission" date="2025-08" db="UniProtKB">
        <authorList>
            <consortium name="RefSeq"/>
        </authorList>
    </citation>
    <scope>IDENTIFICATION</scope>
    <source>
        <tissue evidence="3">Whole sample</tissue>
    </source>
</reference>